<dbReference type="Gene3D" id="3.30.200.20">
    <property type="entry name" value="Phosphorylase Kinase, domain 1"/>
    <property type="match status" value="1"/>
</dbReference>
<evidence type="ECO:0000256" key="2">
    <source>
        <dbReference type="ARBA" id="ARBA00022679"/>
    </source>
</evidence>
<evidence type="ECO:0000313" key="12">
    <source>
        <dbReference type="Proteomes" id="UP001152795"/>
    </source>
</evidence>
<dbReference type="InterPro" id="IPR008266">
    <property type="entry name" value="Tyr_kinase_AS"/>
</dbReference>
<sequence length="562" mass="63460">ENGTCERVLQETDDSVTDDRKGVIVVAVLIPTLVILIAICFIVWLRKRHKKRMDFMETEMAIAFNFGSRSNPQRFIEQNTLEDDNSERIVNLIYVSQDYVYDIPGYIAEKVCSFEMTAGSIRFSGIIGRGEFGIVYVGEAQGVNRNPEWTTVAIKTLTESANEEELSDMLREIELMKDLGKHENVIQMFGCCIRCRPICLVLEYAPGGNLKNYLKSLKKKCKDIASARTDEVTKSGKGRYQKLIGTGEMPKDSTFSTLSNASERSKLEGAGIKQAEDLNFEIASRINEEIRVALDPTELESFARQIATGMKHVSGLSIVHRDLAARNILLGENKVLKISDFGLSREGTYIKQSNGKIPFRWLSIEAIQERTYSTAGDVWAFGVVLWEICTLGDTPYSSVSDRDLKNFLLAGKRLEKVDSCTDDIYEIMLKCWSHFPKDRPTFTELSDKLWDLEHKEKPYVNLDSLMQQSIQSEASLSGLAVRQMILKFPDSHNYFVYLDGEEEDGQLNQVTNDSDDGCDEQLFWNGIPNNEVSDNKGFADSRENMNANVQQEQSVSTNVQTC</sequence>
<evidence type="ECO:0000256" key="10">
    <source>
        <dbReference type="PIRSR" id="PIRSR000615-3"/>
    </source>
</evidence>
<dbReference type="EMBL" id="CACRXK020000574">
    <property type="protein sequence ID" value="CAB3983092.1"/>
    <property type="molecule type" value="Genomic_DNA"/>
</dbReference>
<dbReference type="PROSITE" id="PS50011">
    <property type="entry name" value="PROTEIN_KINASE_DOM"/>
    <property type="match status" value="1"/>
</dbReference>
<dbReference type="GO" id="GO:0043235">
    <property type="term" value="C:receptor complex"/>
    <property type="evidence" value="ECO:0007669"/>
    <property type="project" value="TreeGrafter"/>
</dbReference>
<evidence type="ECO:0000256" key="4">
    <source>
        <dbReference type="ARBA" id="ARBA00022777"/>
    </source>
</evidence>
<dbReference type="InterPro" id="IPR000719">
    <property type="entry name" value="Prot_kinase_dom"/>
</dbReference>
<dbReference type="GO" id="GO:0004714">
    <property type="term" value="F:transmembrane receptor protein tyrosine kinase activity"/>
    <property type="evidence" value="ECO:0007669"/>
    <property type="project" value="UniProtKB-EC"/>
</dbReference>
<feature type="binding site" evidence="10">
    <location>
        <position position="327"/>
    </location>
    <ligand>
        <name>Mg(2+)</name>
        <dbReference type="ChEBI" id="CHEBI:18420"/>
    </ligand>
</feature>
<dbReference type="CDD" id="cd00192">
    <property type="entry name" value="PTKc"/>
    <property type="match status" value="1"/>
</dbReference>
<gene>
    <name evidence="11" type="ORF">PACLA_8A005968</name>
</gene>
<dbReference type="GO" id="GO:0046872">
    <property type="term" value="F:metal ion binding"/>
    <property type="evidence" value="ECO:0007669"/>
    <property type="project" value="UniProtKB-KW"/>
</dbReference>
<dbReference type="PANTHER" id="PTHR24416:SF594">
    <property type="entry name" value="PROTEIN KINASE DOMAIN-CONTAINING PROTEIN"/>
    <property type="match status" value="1"/>
</dbReference>
<dbReference type="Gene3D" id="1.10.510.10">
    <property type="entry name" value="Transferase(Phosphotransferase) domain 1"/>
    <property type="match status" value="1"/>
</dbReference>
<evidence type="ECO:0000256" key="8">
    <source>
        <dbReference type="PIRSR" id="PIRSR000615-1"/>
    </source>
</evidence>
<name>A0A7D9HEN5_PARCT</name>
<evidence type="ECO:0000256" key="1">
    <source>
        <dbReference type="ARBA" id="ARBA00004167"/>
    </source>
</evidence>
<keyword evidence="2" id="KW-0808">Transferase</keyword>
<dbReference type="PROSITE" id="PS00109">
    <property type="entry name" value="PROTEIN_KINASE_TYR"/>
    <property type="match status" value="1"/>
</dbReference>
<keyword evidence="6" id="KW-0829">Tyrosine-protein kinase</keyword>
<feature type="binding site" evidence="10">
    <location>
        <position position="340"/>
    </location>
    <ligand>
        <name>Mg(2+)</name>
        <dbReference type="ChEBI" id="CHEBI:18420"/>
    </ligand>
</feature>
<evidence type="ECO:0000256" key="5">
    <source>
        <dbReference type="ARBA" id="ARBA00022840"/>
    </source>
</evidence>
<comment type="catalytic activity">
    <reaction evidence="7">
        <text>L-tyrosyl-[protein] + ATP = O-phospho-L-tyrosyl-[protein] + ADP + H(+)</text>
        <dbReference type="Rhea" id="RHEA:10596"/>
        <dbReference type="Rhea" id="RHEA-COMP:10136"/>
        <dbReference type="Rhea" id="RHEA-COMP:20101"/>
        <dbReference type="ChEBI" id="CHEBI:15378"/>
        <dbReference type="ChEBI" id="CHEBI:30616"/>
        <dbReference type="ChEBI" id="CHEBI:46858"/>
        <dbReference type="ChEBI" id="CHEBI:61978"/>
        <dbReference type="ChEBI" id="CHEBI:456216"/>
        <dbReference type="EC" id="2.7.10.1"/>
    </reaction>
</comment>
<dbReference type="InterPro" id="IPR001245">
    <property type="entry name" value="Ser-Thr/Tyr_kinase_cat_dom"/>
</dbReference>
<dbReference type="PANTHER" id="PTHR24416">
    <property type="entry name" value="TYROSINE-PROTEIN KINASE RECEPTOR"/>
    <property type="match status" value="1"/>
</dbReference>
<comment type="caution">
    <text evidence="11">The sequence shown here is derived from an EMBL/GenBank/DDBJ whole genome shotgun (WGS) entry which is preliminary data.</text>
</comment>
<dbReference type="InterPro" id="IPR017441">
    <property type="entry name" value="Protein_kinase_ATP_BS"/>
</dbReference>
<keyword evidence="12" id="KW-1185">Reference proteome</keyword>
<dbReference type="GO" id="GO:0005524">
    <property type="term" value="F:ATP binding"/>
    <property type="evidence" value="ECO:0007669"/>
    <property type="project" value="UniProtKB-UniRule"/>
</dbReference>
<dbReference type="GO" id="GO:0007169">
    <property type="term" value="P:cell surface receptor protein tyrosine kinase signaling pathway"/>
    <property type="evidence" value="ECO:0007669"/>
    <property type="project" value="TreeGrafter"/>
</dbReference>
<feature type="active site" description="Proton acceptor" evidence="8">
    <location>
        <position position="322"/>
    </location>
</feature>
<keyword evidence="5 9" id="KW-0067">ATP-binding</keyword>
<evidence type="ECO:0000256" key="3">
    <source>
        <dbReference type="ARBA" id="ARBA00022741"/>
    </source>
</evidence>
<dbReference type="AlphaFoldDB" id="A0A7D9HEN5"/>
<evidence type="ECO:0000256" key="9">
    <source>
        <dbReference type="PIRSR" id="PIRSR000615-2"/>
    </source>
</evidence>
<evidence type="ECO:0000256" key="7">
    <source>
        <dbReference type="ARBA" id="ARBA00051243"/>
    </source>
</evidence>
<dbReference type="SUPFAM" id="SSF56112">
    <property type="entry name" value="Protein kinase-like (PK-like)"/>
    <property type="match status" value="1"/>
</dbReference>
<reference evidence="11" key="1">
    <citation type="submission" date="2020-04" db="EMBL/GenBank/DDBJ databases">
        <authorList>
            <person name="Alioto T."/>
            <person name="Alioto T."/>
            <person name="Gomez Garrido J."/>
        </authorList>
    </citation>
    <scope>NUCLEOTIDE SEQUENCE</scope>
    <source>
        <strain evidence="11">A484AB</strain>
    </source>
</reference>
<dbReference type="Pfam" id="PF07714">
    <property type="entry name" value="PK_Tyr_Ser-Thr"/>
    <property type="match status" value="1"/>
</dbReference>
<feature type="non-terminal residue" evidence="11">
    <location>
        <position position="562"/>
    </location>
</feature>
<dbReference type="InterPro" id="IPR050122">
    <property type="entry name" value="RTK"/>
</dbReference>
<feature type="binding site" evidence="9">
    <location>
        <position position="326"/>
    </location>
    <ligand>
        <name>ATP</name>
        <dbReference type="ChEBI" id="CHEBI:30616"/>
    </ligand>
</feature>
<proteinExistence type="predicted"/>
<dbReference type="InterPro" id="IPR020635">
    <property type="entry name" value="Tyr_kinase_cat_dom"/>
</dbReference>
<evidence type="ECO:0000256" key="6">
    <source>
        <dbReference type="ARBA" id="ARBA00023137"/>
    </source>
</evidence>
<organism evidence="11 12">
    <name type="scientific">Paramuricea clavata</name>
    <name type="common">Red gorgonian</name>
    <name type="synonym">Violescent sea-whip</name>
    <dbReference type="NCBI Taxonomy" id="317549"/>
    <lineage>
        <taxon>Eukaryota</taxon>
        <taxon>Metazoa</taxon>
        <taxon>Cnidaria</taxon>
        <taxon>Anthozoa</taxon>
        <taxon>Octocorallia</taxon>
        <taxon>Malacalcyonacea</taxon>
        <taxon>Plexauridae</taxon>
        <taxon>Paramuricea</taxon>
    </lineage>
</organism>
<dbReference type="GO" id="GO:0005886">
    <property type="term" value="C:plasma membrane"/>
    <property type="evidence" value="ECO:0007669"/>
    <property type="project" value="TreeGrafter"/>
</dbReference>
<feature type="binding site" evidence="9">
    <location>
        <position position="155"/>
    </location>
    <ligand>
        <name>ATP</name>
        <dbReference type="ChEBI" id="CHEBI:30616"/>
    </ligand>
</feature>
<dbReference type="Proteomes" id="UP001152795">
    <property type="component" value="Unassembled WGS sequence"/>
</dbReference>
<dbReference type="PROSITE" id="PS00107">
    <property type="entry name" value="PROTEIN_KINASE_ATP"/>
    <property type="match status" value="1"/>
</dbReference>
<evidence type="ECO:0000313" key="11">
    <source>
        <dbReference type="EMBL" id="CAB3983092.1"/>
    </source>
</evidence>
<protein>
    <submittedName>
        <fullName evidence="11">TK kinase</fullName>
    </submittedName>
</protein>
<keyword evidence="3 9" id="KW-0547">Nucleotide-binding</keyword>
<keyword evidence="4 11" id="KW-0418">Kinase</keyword>
<comment type="subcellular location">
    <subcellularLocation>
        <location evidence="1">Membrane</location>
        <topology evidence="1">Single-pass membrane protein</topology>
    </subcellularLocation>
</comment>
<keyword evidence="10" id="KW-0460">Magnesium</keyword>
<dbReference type="SMART" id="SM00219">
    <property type="entry name" value="TyrKc"/>
    <property type="match status" value="1"/>
</dbReference>
<feature type="binding site" evidence="9">
    <location>
        <begin position="128"/>
        <end position="135"/>
    </location>
    <ligand>
        <name>ATP</name>
        <dbReference type="ChEBI" id="CHEBI:30616"/>
    </ligand>
</feature>
<keyword evidence="10" id="KW-0479">Metal-binding</keyword>
<accession>A0A7D9HEN5</accession>
<dbReference type="OrthoDB" id="5981080at2759"/>
<dbReference type="InterPro" id="IPR011009">
    <property type="entry name" value="Kinase-like_dom_sf"/>
</dbReference>
<dbReference type="FunFam" id="1.10.510.10:FF:000554">
    <property type="entry name" value="Predicted protein"/>
    <property type="match status" value="1"/>
</dbReference>